<dbReference type="Proteomes" id="UP000663882">
    <property type="component" value="Unassembled WGS sequence"/>
</dbReference>
<dbReference type="OrthoDB" id="10023507at2759"/>
<reference evidence="3" key="1">
    <citation type="submission" date="2021-02" db="EMBL/GenBank/DDBJ databases">
        <authorList>
            <person name="Nowell W R."/>
        </authorList>
    </citation>
    <scope>NUCLEOTIDE SEQUENCE</scope>
</reference>
<proteinExistence type="predicted"/>
<evidence type="ECO:0000313" key="3">
    <source>
        <dbReference type="EMBL" id="CAF1061885.1"/>
    </source>
</evidence>
<evidence type="ECO:0000313" key="6">
    <source>
        <dbReference type="Proteomes" id="UP000663889"/>
    </source>
</evidence>
<feature type="transmembrane region" description="Helical" evidence="1">
    <location>
        <begin position="193"/>
        <end position="210"/>
    </location>
</feature>
<accession>A0A814L740</accession>
<protein>
    <submittedName>
        <fullName evidence="3">Uncharacterized protein</fullName>
    </submittedName>
</protein>
<dbReference type="EMBL" id="CAJOBE010001594">
    <property type="protein sequence ID" value="CAF3757664.1"/>
    <property type="molecule type" value="Genomic_DNA"/>
</dbReference>
<organism evidence="3 6">
    <name type="scientific">Rotaria sordida</name>
    <dbReference type="NCBI Taxonomy" id="392033"/>
    <lineage>
        <taxon>Eukaryota</taxon>
        <taxon>Metazoa</taxon>
        <taxon>Spiralia</taxon>
        <taxon>Gnathifera</taxon>
        <taxon>Rotifera</taxon>
        <taxon>Eurotatoria</taxon>
        <taxon>Bdelloidea</taxon>
        <taxon>Philodinida</taxon>
        <taxon>Philodinidae</taxon>
        <taxon>Rotaria</taxon>
    </lineage>
</organism>
<dbReference type="Proteomes" id="UP000663889">
    <property type="component" value="Unassembled WGS sequence"/>
</dbReference>
<keyword evidence="1" id="KW-0812">Transmembrane</keyword>
<dbReference type="EMBL" id="CAJNOU010000672">
    <property type="protein sequence ID" value="CAF1061885.1"/>
    <property type="molecule type" value="Genomic_DNA"/>
</dbReference>
<comment type="caution">
    <text evidence="3">The sequence shown here is derived from an EMBL/GenBank/DDBJ whole genome shotgun (WGS) entry which is preliminary data.</text>
</comment>
<evidence type="ECO:0000313" key="4">
    <source>
        <dbReference type="EMBL" id="CAF3673370.1"/>
    </source>
</evidence>
<dbReference type="Proteomes" id="UP000663874">
    <property type="component" value="Unassembled WGS sequence"/>
</dbReference>
<name>A0A814L740_9BILA</name>
<keyword evidence="1" id="KW-0472">Membrane</keyword>
<dbReference type="AlphaFoldDB" id="A0A814L740"/>
<keyword evidence="1" id="KW-1133">Transmembrane helix</keyword>
<evidence type="ECO:0000313" key="5">
    <source>
        <dbReference type="EMBL" id="CAF3757664.1"/>
    </source>
</evidence>
<evidence type="ECO:0000256" key="1">
    <source>
        <dbReference type="SAM" id="Phobius"/>
    </source>
</evidence>
<sequence length="211" mass="24158">MVQLTIDFTTGLVNGTFDAEPRSMLNENKLFLGTLFSLDDSSVKLYIRYNCSVSDYCDVEFVRETLSSTLAVMQVEPIRQKLVDRLYNPNNAELIQYVEWSLFYEPSRKKYAVTQLGVYYCNTPACGYNRTALEIFQMLDREYNLPINLSVINATTPPWPTQTSTLKLIIISTSELTIVTATTSNHGSCLLEHFSNIIIIPFIIITYFYIH</sequence>
<dbReference type="EMBL" id="CAJOAX010000981">
    <property type="protein sequence ID" value="CAF3673370.1"/>
    <property type="molecule type" value="Genomic_DNA"/>
</dbReference>
<dbReference type="EMBL" id="CAJNOO010000515">
    <property type="protein sequence ID" value="CAF0966172.1"/>
    <property type="molecule type" value="Genomic_DNA"/>
</dbReference>
<evidence type="ECO:0000313" key="2">
    <source>
        <dbReference type="EMBL" id="CAF0966172.1"/>
    </source>
</evidence>
<dbReference type="Proteomes" id="UP000663823">
    <property type="component" value="Unassembled WGS sequence"/>
</dbReference>
<gene>
    <name evidence="5" type="ORF">FNK824_LOCUS12614</name>
    <name evidence="4" type="ORF">OTI717_LOCUS10719</name>
    <name evidence="2" type="ORF">RFH988_LOCUS12383</name>
    <name evidence="3" type="ORF">SEV965_LOCUS13890</name>
</gene>